<sequence>MNSPLHNELSQLVDILQGHDIEALENRGICQKLMEILFQTQTMKDKLTSVIARFNRISYKTPGQRELFYDNVKMLHEKLIQQEDLLKERLHIHVLEYDQPYRHIEMEHDLICQYVFPLRDNYVKSNKNENLVENDDRIQNCNRILNNISNRLGATLTKAQKDACNRIIKYRNSIQNEQTVENNFREAIPEE</sequence>
<organism evidence="1 2">
    <name type="scientific">Henosepilachna vigintioctopunctata</name>
    <dbReference type="NCBI Taxonomy" id="420089"/>
    <lineage>
        <taxon>Eukaryota</taxon>
        <taxon>Metazoa</taxon>
        <taxon>Ecdysozoa</taxon>
        <taxon>Arthropoda</taxon>
        <taxon>Hexapoda</taxon>
        <taxon>Insecta</taxon>
        <taxon>Pterygota</taxon>
        <taxon>Neoptera</taxon>
        <taxon>Endopterygota</taxon>
        <taxon>Coleoptera</taxon>
        <taxon>Polyphaga</taxon>
        <taxon>Cucujiformia</taxon>
        <taxon>Coccinelloidea</taxon>
        <taxon>Coccinellidae</taxon>
        <taxon>Epilachninae</taxon>
        <taxon>Epilachnini</taxon>
        <taxon>Henosepilachna</taxon>
    </lineage>
</organism>
<reference evidence="1 2" key="1">
    <citation type="submission" date="2023-03" db="EMBL/GenBank/DDBJ databases">
        <title>Genome insight into feeding habits of ladybird beetles.</title>
        <authorList>
            <person name="Li H.-S."/>
            <person name="Huang Y.-H."/>
            <person name="Pang H."/>
        </authorList>
    </citation>
    <scope>NUCLEOTIDE SEQUENCE [LARGE SCALE GENOMIC DNA]</scope>
    <source>
        <strain evidence="1">SYSU_2023b</strain>
        <tissue evidence="1">Whole body</tissue>
    </source>
</reference>
<proteinExistence type="predicted"/>
<keyword evidence="2" id="KW-1185">Reference proteome</keyword>
<comment type="caution">
    <text evidence="1">The sequence shown here is derived from an EMBL/GenBank/DDBJ whole genome shotgun (WGS) entry which is preliminary data.</text>
</comment>
<protein>
    <submittedName>
        <fullName evidence="1">Uncharacterized protein</fullName>
    </submittedName>
</protein>
<gene>
    <name evidence="1" type="ORF">WA026_008142</name>
</gene>
<evidence type="ECO:0000313" key="1">
    <source>
        <dbReference type="EMBL" id="KAK9870580.1"/>
    </source>
</evidence>
<dbReference type="EMBL" id="JARQZJ010000003">
    <property type="protein sequence ID" value="KAK9870580.1"/>
    <property type="molecule type" value="Genomic_DNA"/>
</dbReference>
<accession>A0AAW1TKI5</accession>
<dbReference type="Proteomes" id="UP001431783">
    <property type="component" value="Unassembled WGS sequence"/>
</dbReference>
<name>A0AAW1TKI5_9CUCU</name>
<dbReference type="AlphaFoldDB" id="A0AAW1TKI5"/>
<evidence type="ECO:0000313" key="2">
    <source>
        <dbReference type="Proteomes" id="UP001431783"/>
    </source>
</evidence>